<evidence type="ECO:0000256" key="6">
    <source>
        <dbReference type="ARBA" id="ARBA00023163"/>
    </source>
</evidence>
<dbReference type="GO" id="GO:0003676">
    <property type="term" value="F:nucleic acid binding"/>
    <property type="evidence" value="ECO:0007669"/>
    <property type="project" value="InterPro"/>
</dbReference>
<name>Q16YX7_AEDAE</name>
<reference evidence="8" key="3">
    <citation type="submission" date="2012-09" db="EMBL/GenBank/DDBJ databases">
        <authorList>
            <consortium name="VectorBase"/>
        </authorList>
    </citation>
    <scope>NUCLEOTIDE SEQUENCE</scope>
    <source>
        <strain evidence="8">Liverpool</strain>
    </source>
</reference>
<dbReference type="CTD" id="51001"/>
<dbReference type="OrthoDB" id="637682at2759"/>
<dbReference type="Proteomes" id="UP000682892">
    <property type="component" value="Unassembled WGS sequence"/>
</dbReference>
<evidence type="ECO:0000256" key="4">
    <source>
        <dbReference type="ARBA" id="ARBA00023015"/>
    </source>
</evidence>
<dbReference type="OMA" id="NPFWLMF"/>
<dbReference type="GO" id="GO:0006355">
    <property type="term" value="P:regulation of DNA-templated transcription"/>
    <property type="evidence" value="ECO:0007669"/>
    <property type="project" value="UniProtKB-ARBA"/>
</dbReference>
<dbReference type="PaxDb" id="7159-AAEL008392-PA"/>
<dbReference type="eggNOG" id="KOG1267">
    <property type="taxonomic scope" value="Eukaryota"/>
</dbReference>
<evidence type="ECO:0000256" key="3">
    <source>
        <dbReference type="ARBA" id="ARBA00022946"/>
    </source>
</evidence>
<protein>
    <recommendedName>
        <fullName evidence="7">Transcription termination factor 3, mitochondrial</fullName>
    </recommendedName>
</protein>
<dbReference type="SMART" id="SM00733">
    <property type="entry name" value="Mterf"/>
    <property type="match status" value="5"/>
</dbReference>
<evidence type="ECO:0000313" key="9">
    <source>
        <dbReference type="Proteomes" id="UP000682892"/>
    </source>
</evidence>
<organism evidence="8 9">
    <name type="scientific">Aedes aegypti</name>
    <name type="common">Yellowfever mosquito</name>
    <name type="synonym">Culex aegypti</name>
    <dbReference type="NCBI Taxonomy" id="7159"/>
    <lineage>
        <taxon>Eukaryota</taxon>
        <taxon>Metazoa</taxon>
        <taxon>Ecdysozoa</taxon>
        <taxon>Arthropoda</taxon>
        <taxon>Hexapoda</taxon>
        <taxon>Insecta</taxon>
        <taxon>Pterygota</taxon>
        <taxon>Neoptera</taxon>
        <taxon>Endopterygota</taxon>
        <taxon>Diptera</taxon>
        <taxon>Nematocera</taxon>
        <taxon>Culicoidea</taxon>
        <taxon>Culicidae</taxon>
        <taxon>Culicinae</taxon>
        <taxon>Aedini</taxon>
        <taxon>Aedes</taxon>
        <taxon>Stegomyia</taxon>
    </lineage>
</organism>
<dbReference type="GO" id="GO:0006390">
    <property type="term" value="P:mitochondrial transcription"/>
    <property type="evidence" value="ECO:0007669"/>
    <property type="project" value="TreeGrafter"/>
</dbReference>
<gene>
    <name evidence="8" type="ORF">AaeL_AAEL008392</name>
</gene>
<dbReference type="GO" id="GO:0005739">
    <property type="term" value="C:mitochondrion"/>
    <property type="evidence" value="ECO:0007669"/>
    <property type="project" value="UniProtKB-SubCell"/>
</dbReference>
<comment type="subcellular location">
    <subcellularLocation>
        <location evidence="1">Mitochondrion</location>
    </subcellularLocation>
</comment>
<dbReference type="FunFam" id="1.25.70.10:FF:000002">
    <property type="entry name" value="transcription termination factor 3, mitochondrial"/>
    <property type="match status" value="1"/>
</dbReference>
<dbReference type="VEuPathDB" id="VectorBase:AAEL008392"/>
<keyword evidence="6" id="KW-0804">Transcription</keyword>
<dbReference type="PANTHER" id="PTHR13068:SF112">
    <property type="entry name" value="TRANSCRIPTION TERMINATION FACTOR 3, MITOCHONDRIAL"/>
    <property type="match status" value="1"/>
</dbReference>
<dbReference type="InterPro" id="IPR038538">
    <property type="entry name" value="MTERF_sf"/>
</dbReference>
<dbReference type="HOGENOM" id="CLU_042536_0_0_1"/>
<proteinExistence type="inferred from homology"/>
<accession>Q16YX7</accession>
<dbReference type="AlphaFoldDB" id="Q16YX7"/>
<evidence type="ECO:0000256" key="2">
    <source>
        <dbReference type="ARBA" id="ARBA00007692"/>
    </source>
</evidence>
<keyword evidence="5" id="KW-0496">Mitochondrion</keyword>
<dbReference type="Gene3D" id="1.25.70.10">
    <property type="entry name" value="Transcription termination factor 3, mitochondrial"/>
    <property type="match status" value="1"/>
</dbReference>
<reference evidence="8" key="1">
    <citation type="submission" date="2005-10" db="EMBL/GenBank/DDBJ databases">
        <authorList>
            <person name="Loftus B.J."/>
            <person name="Nene V.M."/>
            <person name="Hannick L.I."/>
            <person name="Bidwell S."/>
            <person name="Haas B."/>
            <person name="Amedeo P."/>
            <person name="Orvis J."/>
            <person name="Wortman J.R."/>
            <person name="White O.R."/>
            <person name="Salzberg S."/>
            <person name="Shumway M."/>
            <person name="Koo H."/>
            <person name="Zhao Y."/>
            <person name="Holmes M."/>
            <person name="Miller J."/>
            <person name="Schatz M."/>
            <person name="Pop M."/>
            <person name="Pai G."/>
            <person name="Utterback T."/>
            <person name="Rogers Y.-H."/>
            <person name="Kravitz S."/>
            <person name="Fraser C.M."/>
        </authorList>
    </citation>
    <scope>NUCLEOTIDE SEQUENCE</scope>
    <source>
        <strain evidence="8">Liverpool</strain>
    </source>
</reference>
<evidence type="ECO:0000256" key="5">
    <source>
        <dbReference type="ARBA" id="ARBA00023128"/>
    </source>
</evidence>
<dbReference type="InterPro" id="IPR003690">
    <property type="entry name" value="MTERF"/>
</dbReference>
<dbReference type="EMBL" id="CH477506">
    <property type="protein sequence ID" value="EAT39850.1"/>
    <property type="molecule type" value="Genomic_DNA"/>
</dbReference>
<dbReference type="GO" id="GO:0061668">
    <property type="term" value="P:mitochondrial ribosome assembly"/>
    <property type="evidence" value="ECO:0007669"/>
    <property type="project" value="TreeGrafter"/>
</dbReference>
<dbReference type="STRING" id="7159.Q16YX7"/>
<keyword evidence="4" id="KW-0805">Transcription regulation</keyword>
<dbReference type="PhylomeDB" id="Q16YX7"/>
<comment type="similarity">
    <text evidence="2">Belongs to the mTERF family.</text>
</comment>
<sequence length="358" mass="42518">MRPKMYSAIKVFRHTHRLNGHFRRLLSSDAVEKVPIVTSRQSIQQYEDDLEKQFKQMLRDDVRSVLEPVPEQQSVEVYPHTRPAFNFAAYVNKSETLQKLVQLGVDLHKLEKRKGVPQFLLQLDFEKDMKQHLMFLADIGVNPTELGEVITKNPLLFKEDLGNMEVRINYLESKRFAPEQITRIVTKNPFWLMISTRRIDRRLGFFQRTFELVGNEVRSLTAKQPRIITYNLEHIQKSTFSIKEEMGFDQTEMKTLLLSKPKLWMINQDKLLHRFDYVHRRMQVPHREILKTPEILESRDHRIKQRHGFLKFLGKAQYDPQKDLYISLKSLVEGTDEEFVIHTAKSNMECYENYLKTL</sequence>
<evidence type="ECO:0000256" key="1">
    <source>
        <dbReference type="ARBA" id="ARBA00004173"/>
    </source>
</evidence>
<evidence type="ECO:0000313" key="8">
    <source>
        <dbReference type="EMBL" id="EAT39850.1"/>
    </source>
</evidence>
<dbReference type="PANTHER" id="PTHR13068">
    <property type="entry name" value="CGI-12 PROTEIN-RELATED"/>
    <property type="match status" value="1"/>
</dbReference>
<reference evidence="8" key="2">
    <citation type="journal article" date="2007" name="Science">
        <title>Genome sequence of Aedes aegypti, a major arbovirus vector.</title>
        <authorList>
            <person name="Nene V."/>
            <person name="Wortman J.R."/>
            <person name="Lawson D."/>
            <person name="Haas B."/>
            <person name="Kodira C."/>
            <person name="Tu Z.J."/>
            <person name="Loftus B."/>
            <person name="Xi Z."/>
            <person name="Megy K."/>
            <person name="Grabherr M."/>
            <person name="Ren Q."/>
            <person name="Zdobnov E.M."/>
            <person name="Lobo N.F."/>
            <person name="Campbell K.S."/>
            <person name="Brown S.E."/>
            <person name="Bonaldo M.F."/>
            <person name="Zhu J."/>
            <person name="Sinkins S.P."/>
            <person name="Hogenkamp D.G."/>
            <person name="Amedeo P."/>
            <person name="Arensburger P."/>
            <person name="Atkinson P.W."/>
            <person name="Bidwell S."/>
            <person name="Biedler J."/>
            <person name="Birney E."/>
            <person name="Bruggner R.V."/>
            <person name="Costas J."/>
            <person name="Coy M.R."/>
            <person name="Crabtree J."/>
            <person name="Crawford M."/>
            <person name="Debruyn B."/>
            <person name="Decaprio D."/>
            <person name="Eiglmeier K."/>
            <person name="Eisenstadt E."/>
            <person name="El-Dorry H."/>
            <person name="Gelbart W.M."/>
            <person name="Gomes S.L."/>
            <person name="Hammond M."/>
            <person name="Hannick L.I."/>
            <person name="Hogan J.R."/>
            <person name="Holmes M.H."/>
            <person name="Jaffe D."/>
            <person name="Johnston J.S."/>
            <person name="Kennedy R.C."/>
            <person name="Koo H."/>
            <person name="Kravitz S."/>
            <person name="Kriventseva E.V."/>
            <person name="Kulp D."/>
            <person name="Labutti K."/>
            <person name="Lee E."/>
            <person name="Li S."/>
            <person name="Lovin D.D."/>
            <person name="Mao C."/>
            <person name="Mauceli E."/>
            <person name="Menck C.F."/>
            <person name="Miller J.R."/>
            <person name="Montgomery P."/>
            <person name="Mori A."/>
            <person name="Nascimento A.L."/>
            <person name="Naveira H.F."/>
            <person name="Nusbaum C."/>
            <person name="O'leary S."/>
            <person name="Orvis J."/>
            <person name="Pertea M."/>
            <person name="Quesneville H."/>
            <person name="Reidenbach K.R."/>
            <person name="Rogers Y.H."/>
            <person name="Roth C.W."/>
            <person name="Schneider J.R."/>
            <person name="Schatz M."/>
            <person name="Shumway M."/>
            <person name="Stanke M."/>
            <person name="Stinson E.O."/>
            <person name="Tubio J.M."/>
            <person name="Vanzee J.P."/>
            <person name="Verjovski-Almeida S."/>
            <person name="Werner D."/>
            <person name="White O."/>
            <person name="Wyder S."/>
            <person name="Zeng Q."/>
            <person name="Zhao Q."/>
            <person name="Zhao Y."/>
            <person name="Hill C.A."/>
            <person name="Raikhel A.S."/>
            <person name="Soares M.B."/>
            <person name="Knudson D.L."/>
            <person name="Lee N.H."/>
            <person name="Galagan J."/>
            <person name="Salzberg S.L."/>
            <person name="Paulsen I.T."/>
            <person name="Dimopoulos G."/>
            <person name="Collins F.H."/>
            <person name="Birren B."/>
            <person name="Fraser-Liggett C.M."/>
            <person name="Severson D.W."/>
        </authorList>
    </citation>
    <scope>NUCLEOTIDE SEQUENCE [LARGE SCALE GENOMIC DNA]</scope>
    <source>
        <strain evidence="8">Liverpool</strain>
    </source>
</reference>
<dbReference type="KEGG" id="aag:5570577"/>
<evidence type="ECO:0000256" key="7">
    <source>
        <dbReference type="ARBA" id="ARBA00071275"/>
    </source>
</evidence>
<dbReference type="Pfam" id="PF02536">
    <property type="entry name" value="mTERF"/>
    <property type="match status" value="1"/>
</dbReference>
<keyword evidence="3" id="KW-0809">Transit peptide</keyword>